<organism evidence="1 2">
    <name type="scientific">Elysia crispata</name>
    <name type="common">lettuce slug</name>
    <dbReference type="NCBI Taxonomy" id="231223"/>
    <lineage>
        <taxon>Eukaryota</taxon>
        <taxon>Metazoa</taxon>
        <taxon>Spiralia</taxon>
        <taxon>Lophotrochozoa</taxon>
        <taxon>Mollusca</taxon>
        <taxon>Gastropoda</taxon>
        <taxon>Heterobranchia</taxon>
        <taxon>Euthyneura</taxon>
        <taxon>Panpulmonata</taxon>
        <taxon>Sacoglossa</taxon>
        <taxon>Placobranchoidea</taxon>
        <taxon>Plakobranchidae</taxon>
        <taxon>Elysia</taxon>
    </lineage>
</organism>
<gene>
    <name evidence="1" type="ORF">RRG08_019467</name>
</gene>
<evidence type="ECO:0000313" key="2">
    <source>
        <dbReference type="Proteomes" id="UP001283361"/>
    </source>
</evidence>
<evidence type="ECO:0000313" key="1">
    <source>
        <dbReference type="EMBL" id="KAK3781118.1"/>
    </source>
</evidence>
<dbReference type="Proteomes" id="UP001283361">
    <property type="component" value="Unassembled WGS sequence"/>
</dbReference>
<name>A0AAE1A4H6_9GAST</name>
<keyword evidence="2" id="KW-1185">Reference proteome</keyword>
<proteinExistence type="predicted"/>
<reference evidence="1" key="1">
    <citation type="journal article" date="2023" name="G3 (Bethesda)">
        <title>A reference genome for the long-term kleptoplast-retaining sea slug Elysia crispata morphotype clarki.</title>
        <authorList>
            <person name="Eastman K.E."/>
            <person name="Pendleton A.L."/>
            <person name="Shaikh M.A."/>
            <person name="Suttiyut T."/>
            <person name="Ogas R."/>
            <person name="Tomko P."/>
            <person name="Gavelis G."/>
            <person name="Widhalm J.R."/>
            <person name="Wisecaver J.H."/>
        </authorList>
    </citation>
    <scope>NUCLEOTIDE SEQUENCE</scope>
    <source>
        <strain evidence="1">ECLA1</strain>
    </source>
</reference>
<comment type="caution">
    <text evidence="1">The sequence shown here is derived from an EMBL/GenBank/DDBJ whole genome shotgun (WGS) entry which is preliminary data.</text>
</comment>
<dbReference type="EMBL" id="JAWDGP010002661">
    <property type="protein sequence ID" value="KAK3781118.1"/>
    <property type="molecule type" value="Genomic_DNA"/>
</dbReference>
<sequence>MDVSRWMYPPQISMILDIGLGHNSVSPPDTPTAWRATRSRSITEDLGDTKSIVVSWVQWLVISIATSLLGYQGGLKPLPAPPCGLEVFSGMDSG</sequence>
<accession>A0AAE1A4H6</accession>
<protein>
    <submittedName>
        <fullName evidence="1">Uncharacterized protein</fullName>
    </submittedName>
</protein>
<dbReference type="AlphaFoldDB" id="A0AAE1A4H6"/>